<dbReference type="UniPathway" id="UPA00060">
    <property type="reaction ID" value="UER00141"/>
</dbReference>
<accession>A0A090ZGW3</accession>
<evidence type="ECO:0000256" key="3">
    <source>
        <dbReference type="ARBA" id="ARBA00022723"/>
    </source>
</evidence>
<evidence type="ECO:0000256" key="8">
    <source>
        <dbReference type="ARBA" id="ARBA00047883"/>
    </source>
</evidence>
<dbReference type="InterPro" id="IPR034291">
    <property type="entry name" value="TMP_synthase"/>
</dbReference>
<keyword evidence="14" id="KW-1185">Reference proteome</keyword>
<evidence type="ECO:0000256" key="11">
    <source>
        <dbReference type="RuleBase" id="RU004253"/>
    </source>
</evidence>
<comment type="pathway">
    <text evidence="1 9 11">Cofactor biosynthesis; thiamine diphosphate biosynthesis; thiamine phosphate from 4-amino-2-methyl-5-diphosphomethylpyrimidine and 4-methyl-5-(2-phosphoethyl)-thiazole: step 1/1.</text>
</comment>
<dbReference type="GO" id="GO:0005737">
    <property type="term" value="C:cytoplasm"/>
    <property type="evidence" value="ECO:0007669"/>
    <property type="project" value="TreeGrafter"/>
</dbReference>
<dbReference type="PANTHER" id="PTHR20857:SF15">
    <property type="entry name" value="THIAMINE-PHOSPHATE SYNTHASE"/>
    <property type="match status" value="1"/>
</dbReference>
<feature type="binding site" evidence="9">
    <location>
        <position position="118"/>
    </location>
    <ligand>
        <name>4-amino-2-methyl-5-(diphosphooxymethyl)pyrimidine</name>
        <dbReference type="ChEBI" id="CHEBI:57841"/>
    </ligand>
</feature>
<dbReference type="Proteomes" id="UP000029278">
    <property type="component" value="Unassembled WGS sequence"/>
</dbReference>
<dbReference type="InterPro" id="IPR013785">
    <property type="entry name" value="Aldolase_TIM"/>
</dbReference>
<evidence type="ECO:0000256" key="9">
    <source>
        <dbReference type="HAMAP-Rule" id="MF_00097"/>
    </source>
</evidence>
<gene>
    <name evidence="9 13" type="primary">thiE</name>
    <name evidence="13" type="ORF">DJ90_3201</name>
</gene>
<keyword evidence="5 9" id="KW-0784">Thiamine biosynthesis</keyword>
<feature type="binding site" evidence="9">
    <location>
        <position position="147"/>
    </location>
    <ligand>
        <name>4-amino-2-methyl-5-(diphosphooxymethyl)pyrimidine</name>
        <dbReference type="ChEBI" id="CHEBI:57841"/>
    </ligand>
</feature>
<dbReference type="HOGENOM" id="CLU_018272_3_2_9"/>
<comment type="function">
    <text evidence="9">Condenses 4-methyl-5-(beta-hydroxyethyl)thiazole monophosphate (THZ-P) and 2-methyl-4-amino-5-hydroxymethyl pyrimidine pyrophosphate (HMP-PP) to form thiamine monophosphate (TMP).</text>
</comment>
<dbReference type="InterPro" id="IPR036206">
    <property type="entry name" value="ThiamineP_synth_sf"/>
</dbReference>
<dbReference type="NCBIfam" id="TIGR00693">
    <property type="entry name" value="thiE"/>
    <property type="match status" value="1"/>
</dbReference>
<evidence type="ECO:0000256" key="2">
    <source>
        <dbReference type="ARBA" id="ARBA00022679"/>
    </source>
</evidence>
<dbReference type="InterPro" id="IPR022998">
    <property type="entry name" value="ThiamineP_synth_TenI"/>
</dbReference>
<dbReference type="GeneID" id="77006539"/>
<comment type="cofactor">
    <cofactor evidence="9">
        <name>Mg(2+)</name>
        <dbReference type="ChEBI" id="CHEBI:18420"/>
    </cofactor>
    <text evidence="9">Binds 1 Mg(2+) ion per subunit.</text>
</comment>
<keyword evidence="2 9" id="KW-0808">Transferase</keyword>
<evidence type="ECO:0000313" key="13">
    <source>
        <dbReference type="EMBL" id="KFN09613.1"/>
    </source>
</evidence>
<feature type="binding site" evidence="9">
    <location>
        <begin position="196"/>
        <end position="197"/>
    </location>
    <ligand>
        <name>2-[(2R,5Z)-2-carboxy-4-methylthiazol-5(2H)-ylidene]ethyl phosphate</name>
        <dbReference type="ChEBI" id="CHEBI:62899"/>
    </ligand>
</feature>
<dbReference type="GO" id="GO:0004789">
    <property type="term" value="F:thiamine-phosphate diphosphorylase activity"/>
    <property type="evidence" value="ECO:0007669"/>
    <property type="project" value="UniProtKB-UniRule"/>
</dbReference>
<evidence type="ECO:0000256" key="10">
    <source>
        <dbReference type="RuleBase" id="RU003826"/>
    </source>
</evidence>
<name>A0A090ZGW3_PAEMA</name>
<proteinExistence type="inferred from homology"/>
<comment type="catalytic activity">
    <reaction evidence="6 9 10">
        <text>4-methyl-5-(2-phosphooxyethyl)-thiazole + 4-amino-2-methyl-5-(diphosphooxymethyl)pyrimidine + H(+) = thiamine phosphate + diphosphate</text>
        <dbReference type="Rhea" id="RHEA:22328"/>
        <dbReference type="ChEBI" id="CHEBI:15378"/>
        <dbReference type="ChEBI" id="CHEBI:33019"/>
        <dbReference type="ChEBI" id="CHEBI:37575"/>
        <dbReference type="ChEBI" id="CHEBI:57841"/>
        <dbReference type="ChEBI" id="CHEBI:58296"/>
        <dbReference type="EC" id="2.5.1.3"/>
    </reaction>
</comment>
<keyword evidence="3 9" id="KW-0479">Metal-binding</keyword>
<evidence type="ECO:0000256" key="6">
    <source>
        <dbReference type="ARBA" id="ARBA00047334"/>
    </source>
</evidence>
<dbReference type="Pfam" id="PF02581">
    <property type="entry name" value="TMP-TENI"/>
    <property type="match status" value="1"/>
</dbReference>
<evidence type="ECO:0000313" key="14">
    <source>
        <dbReference type="Proteomes" id="UP000029278"/>
    </source>
</evidence>
<dbReference type="GO" id="GO:0000287">
    <property type="term" value="F:magnesium ion binding"/>
    <property type="evidence" value="ECO:0007669"/>
    <property type="project" value="UniProtKB-UniRule"/>
</dbReference>
<dbReference type="Gene3D" id="3.20.20.70">
    <property type="entry name" value="Aldolase class I"/>
    <property type="match status" value="1"/>
</dbReference>
<sequence>MNGRISAAAMRKSLGVYLVIGSANCRQDPLQVTEQALAGGATMIQFREKGPGALTGGPKLRLAEQLQAACRRAGVPFIVNDDVDLALAIDADGIHVGQDDEAAGRVRARIGERILGVSAHTVEEARLAIHSGADYLGIGPIYPTASKADAREPQGPGFIRRLRECGIEAPLVAIGGITAASAGEAIRAGADGIAVISAVTQAADVRKAVEELHAAAALGRG</sequence>
<feature type="domain" description="Thiamine phosphate synthase/TenI" evidence="12">
    <location>
        <begin position="16"/>
        <end position="199"/>
    </location>
</feature>
<evidence type="ECO:0000256" key="1">
    <source>
        <dbReference type="ARBA" id="ARBA00005165"/>
    </source>
</evidence>
<dbReference type="STRING" id="44252.DJ90_3201"/>
<evidence type="ECO:0000256" key="4">
    <source>
        <dbReference type="ARBA" id="ARBA00022842"/>
    </source>
</evidence>
<comment type="caution">
    <text evidence="13">The sequence shown here is derived from an EMBL/GenBank/DDBJ whole genome shotgun (WGS) entry which is preliminary data.</text>
</comment>
<feature type="binding site" evidence="9">
    <location>
        <position position="100"/>
    </location>
    <ligand>
        <name>Mg(2+)</name>
        <dbReference type="ChEBI" id="CHEBI:18420"/>
    </ligand>
</feature>
<dbReference type="FunFam" id="3.20.20.70:FF:000096">
    <property type="entry name" value="Thiamine-phosphate synthase"/>
    <property type="match status" value="1"/>
</dbReference>
<protein>
    <recommendedName>
        <fullName evidence="9">Thiamine-phosphate synthase</fullName>
        <shortName evidence="9">TP synthase</shortName>
        <shortName evidence="9">TPS</shortName>
        <ecNumber evidence="9">2.5.1.3</ecNumber>
    </recommendedName>
    <alternativeName>
        <fullName evidence="9">Thiamine-phosphate pyrophosphorylase</fullName>
        <shortName evidence="9">TMP pyrophosphorylase</shortName>
        <shortName evidence="9">TMP-PPase</shortName>
    </alternativeName>
</protein>
<evidence type="ECO:0000256" key="7">
    <source>
        <dbReference type="ARBA" id="ARBA00047851"/>
    </source>
</evidence>
<feature type="binding site" evidence="9">
    <location>
        <position position="81"/>
    </location>
    <ligand>
        <name>Mg(2+)</name>
        <dbReference type="ChEBI" id="CHEBI:18420"/>
    </ligand>
</feature>
<evidence type="ECO:0000256" key="5">
    <source>
        <dbReference type="ARBA" id="ARBA00022977"/>
    </source>
</evidence>
<dbReference type="PANTHER" id="PTHR20857">
    <property type="entry name" value="THIAMINE-PHOSPHATE PYROPHOSPHORYLASE"/>
    <property type="match status" value="1"/>
</dbReference>
<comment type="similarity">
    <text evidence="9 10">Belongs to the thiamine-phosphate synthase family.</text>
</comment>
<comment type="catalytic activity">
    <reaction evidence="8 9 10">
        <text>2-[(2R,5Z)-2-carboxy-4-methylthiazol-5(2H)-ylidene]ethyl phosphate + 4-amino-2-methyl-5-(diphosphooxymethyl)pyrimidine + 2 H(+) = thiamine phosphate + CO2 + diphosphate</text>
        <dbReference type="Rhea" id="RHEA:47844"/>
        <dbReference type="ChEBI" id="CHEBI:15378"/>
        <dbReference type="ChEBI" id="CHEBI:16526"/>
        <dbReference type="ChEBI" id="CHEBI:33019"/>
        <dbReference type="ChEBI" id="CHEBI:37575"/>
        <dbReference type="ChEBI" id="CHEBI:57841"/>
        <dbReference type="ChEBI" id="CHEBI:62899"/>
        <dbReference type="EC" id="2.5.1.3"/>
    </reaction>
</comment>
<keyword evidence="4 9" id="KW-0460">Magnesium</keyword>
<organism evidence="13 14">
    <name type="scientific">Paenibacillus macerans</name>
    <name type="common">Bacillus macerans</name>
    <dbReference type="NCBI Taxonomy" id="44252"/>
    <lineage>
        <taxon>Bacteria</taxon>
        <taxon>Bacillati</taxon>
        <taxon>Bacillota</taxon>
        <taxon>Bacilli</taxon>
        <taxon>Bacillales</taxon>
        <taxon>Paenibacillaceae</taxon>
        <taxon>Paenibacillus</taxon>
    </lineage>
</organism>
<dbReference type="SUPFAM" id="SSF51391">
    <property type="entry name" value="Thiamin phosphate synthase"/>
    <property type="match status" value="1"/>
</dbReference>
<feature type="binding site" evidence="9">
    <location>
        <begin position="45"/>
        <end position="49"/>
    </location>
    <ligand>
        <name>4-amino-2-methyl-5-(diphosphooxymethyl)pyrimidine</name>
        <dbReference type="ChEBI" id="CHEBI:57841"/>
    </ligand>
</feature>
<feature type="binding site" evidence="9">
    <location>
        <position position="176"/>
    </location>
    <ligand>
        <name>2-[(2R,5Z)-2-carboxy-4-methylthiazol-5(2H)-ylidene]ethyl phosphate</name>
        <dbReference type="ChEBI" id="CHEBI:62899"/>
    </ligand>
</feature>
<evidence type="ECO:0000259" key="12">
    <source>
        <dbReference type="Pfam" id="PF02581"/>
    </source>
</evidence>
<dbReference type="CDD" id="cd00564">
    <property type="entry name" value="TMP_TenI"/>
    <property type="match status" value="1"/>
</dbReference>
<dbReference type="HAMAP" id="MF_00097">
    <property type="entry name" value="TMP_synthase"/>
    <property type="match status" value="1"/>
</dbReference>
<dbReference type="PATRIC" id="fig|44252.3.peg.2337"/>
<dbReference type="GO" id="GO:0009229">
    <property type="term" value="P:thiamine diphosphate biosynthetic process"/>
    <property type="evidence" value="ECO:0007669"/>
    <property type="project" value="UniProtKB-UniRule"/>
</dbReference>
<reference evidence="13 14" key="1">
    <citation type="submission" date="2014-04" db="EMBL/GenBank/DDBJ databases">
        <authorList>
            <person name="Bishop-Lilly K.A."/>
            <person name="Broomall S.M."/>
            <person name="Chain P.S."/>
            <person name="Chertkov O."/>
            <person name="Coyne S.R."/>
            <person name="Daligault H.E."/>
            <person name="Davenport K.W."/>
            <person name="Erkkila T."/>
            <person name="Frey K.G."/>
            <person name="Gibbons H.S."/>
            <person name="Gu W."/>
            <person name="Jaissle J."/>
            <person name="Johnson S.L."/>
            <person name="Koroleva G.I."/>
            <person name="Ladner J.T."/>
            <person name="Lo C.-C."/>
            <person name="Minogue T.D."/>
            <person name="Munk C."/>
            <person name="Palacios G.F."/>
            <person name="Redden C.L."/>
            <person name="Rosenzweig C.N."/>
            <person name="Scholz M.B."/>
            <person name="Teshima H."/>
            <person name="Xu Y."/>
        </authorList>
    </citation>
    <scope>NUCLEOTIDE SEQUENCE [LARGE SCALE GENOMIC DNA]</scope>
    <source>
        <strain evidence="13 14">8244</strain>
    </source>
</reference>
<dbReference type="EC" id="2.5.1.3" evidence="9"/>
<dbReference type="AlphaFoldDB" id="A0A090ZGW3"/>
<dbReference type="GO" id="GO:0009228">
    <property type="term" value="P:thiamine biosynthetic process"/>
    <property type="evidence" value="ECO:0007669"/>
    <property type="project" value="UniProtKB-KW"/>
</dbReference>
<feature type="binding site" evidence="9">
    <location>
        <position position="80"/>
    </location>
    <ligand>
        <name>4-amino-2-methyl-5-(diphosphooxymethyl)pyrimidine</name>
        <dbReference type="ChEBI" id="CHEBI:57841"/>
    </ligand>
</feature>
<dbReference type="EMBL" id="JMQA01000022">
    <property type="protein sequence ID" value="KFN09613.1"/>
    <property type="molecule type" value="Genomic_DNA"/>
</dbReference>
<dbReference type="RefSeq" id="WP_036621954.1">
    <property type="nucleotide sequence ID" value="NZ_BGML01000006.1"/>
</dbReference>
<feature type="binding site" evidence="9">
    <location>
        <begin position="144"/>
        <end position="146"/>
    </location>
    <ligand>
        <name>2-[(2R,5Z)-2-carboxy-4-methylthiazol-5(2H)-ylidene]ethyl phosphate</name>
        <dbReference type="ChEBI" id="CHEBI:62899"/>
    </ligand>
</feature>
<comment type="catalytic activity">
    <reaction evidence="7 9 10">
        <text>2-(2-carboxy-4-methylthiazol-5-yl)ethyl phosphate + 4-amino-2-methyl-5-(diphosphooxymethyl)pyrimidine + 2 H(+) = thiamine phosphate + CO2 + diphosphate</text>
        <dbReference type="Rhea" id="RHEA:47848"/>
        <dbReference type="ChEBI" id="CHEBI:15378"/>
        <dbReference type="ChEBI" id="CHEBI:16526"/>
        <dbReference type="ChEBI" id="CHEBI:33019"/>
        <dbReference type="ChEBI" id="CHEBI:37575"/>
        <dbReference type="ChEBI" id="CHEBI:57841"/>
        <dbReference type="ChEBI" id="CHEBI:62890"/>
        <dbReference type="EC" id="2.5.1.3"/>
    </reaction>
</comment>